<dbReference type="SUPFAM" id="SSF109998">
    <property type="entry name" value="Triger factor/SurA peptide-binding domain-like"/>
    <property type="match status" value="1"/>
</dbReference>
<dbReference type="InterPro" id="IPR027304">
    <property type="entry name" value="Trigger_fact/SurA_dom_sf"/>
</dbReference>
<dbReference type="EMBL" id="AP018712">
    <property type="protein sequence ID" value="BBE30140.1"/>
    <property type="molecule type" value="Genomic_DNA"/>
</dbReference>
<dbReference type="InterPro" id="IPR000297">
    <property type="entry name" value="PPIase_PpiC"/>
</dbReference>
<feature type="transmembrane region" description="Helical" evidence="2">
    <location>
        <begin position="12"/>
        <end position="33"/>
    </location>
</feature>
<keyword evidence="5" id="KW-1185">Reference proteome</keyword>
<evidence type="ECO:0000313" key="4">
    <source>
        <dbReference type="EMBL" id="BBE30140.1"/>
    </source>
</evidence>
<dbReference type="InterPro" id="IPR050245">
    <property type="entry name" value="PrsA_foldase"/>
</dbReference>
<name>A0A7G1G1P4_9BACT</name>
<evidence type="ECO:0000256" key="2">
    <source>
        <dbReference type="SAM" id="Phobius"/>
    </source>
</evidence>
<dbReference type="Gene3D" id="3.10.50.40">
    <property type="match status" value="1"/>
</dbReference>
<dbReference type="Pfam" id="PF00639">
    <property type="entry name" value="Rotamase"/>
    <property type="match status" value="1"/>
</dbReference>
<dbReference type="PANTHER" id="PTHR47245:SF2">
    <property type="entry name" value="PEPTIDYL-PROLYL CIS-TRANS ISOMERASE HP_0175-RELATED"/>
    <property type="match status" value="1"/>
</dbReference>
<evidence type="ECO:0000256" key="1">
    <source>
        <dbReference type="PROSITE-ProRule" id="PRU00278"/>
    </source>
</evidence>
<accession>A0A7G1G1P4</accession>
<dbReference type="SUPFAM" id="SSF54534">
    <property type="entry name" value="FKBP-like"/>
    <property type="match status" value="1"/>
</dbReference>
<dbReference type="PROSITE" id="PS50198">
    <property type="entry name" value="PPIC_PPIASE_2"/>
    <property type="match status" value="1"/>
</dbReference>
<evidence type="ECO:0000313" key="5">
    <source>
        <dbReference type="Proteomes" id="UP000516361"/>
    </source>
</evidence>
<reference evidence="4 5" key="1">
    <citation type="submission" date="2018-06" db="EMBL/GenBank/DDBJ databases">
        <title>Genome sequencing of Oceanotoga sp. sy52.</title>
        <authorList>
            <person name="Mori K."/>
        </authorList>
    </citation>
    <scope>NUCLEOTIDE SEQUENCE [LARGE SCALE GENOMIC DNA]</scope>
    <source>
        <strain evidence="5">sy52</strain>
    </source>
</reference>
<evidence type="ECO:0000259" key="3">
    <source>
        <dbReference type="PROSITE" id="PS50198"/>
    </source>
</evidence>
<proteinExistence type="predicted"/>
<dbReference type="PANTHER" id="PTHR47245">
    <property type="entry name" value="PEPTIDYLPROLYL ISOMERASE"/>
    <property type="match status" value="1"/>
</dbReference>
<dbReference type="Proteomes" id="UP000516361">
    <property type="component" value="Chromosome"/>
</dbReference>
<dbReference type="InterPro" id="IPR023058">
    <property type="entry name" value="PPIase_PpiC_CS"/>
</dbReference>
<dbReference type="PROSITE" id="PS01096">
    <property type="entry name" value="PPIC_PPIASE_1"/>
    <property type="match status" value="1"/>
</dbReference>
<organism evidence="4 5">
    <name type="scientific">Tepiditoga spiralis</name>
    <dbReference type="NCBI Taxonomy" id="2108365"/>
    <lineage>
        <taxon>Bacteria</taxon>
        <taxon>Thermotogati</taxon>
        <taxon>Thermotogota</taxon>
        <taxon>Thermotogae</taxon>
        <taxon>Petrotogales</taxon>
        <taxon>Petrotogaceae</taxon>
        <taxon>Tepiditoga</taxon>
    </lineage>
</organism>
<keyword evidence="2" id="KW-0812">Transmembrane</keyword>
<sequence length="652" mass="74521">MRDWFVKHEKVISFLIVAFFVIGTVAWSISAYISTGATKAKSVNTPTKQNAVAVLEKDGKELDYPYWVMKTELDAEYKTRKSQLEQQYHQQIDPVFDALGLKYSLVNQIADFDIVKYFAEKNHLMPTKNEVKKELENQVNSYIASLKNNQENWDKIIKYYGSEKKVRDLLTNGQDSRVESNLIYNRVLSKVATVTRAEGLKKITEDFDKIKAENEQVNAQHILVSDEATALKIKKMIDNKEISFEDAAAKYSKDTSNATSGGNLGYFGRNKMVKEFEDAAFAATPGVVVGPVKTQFGYHLIKVNDKKVFNKPEDVFLYTDVYSKIEQDLQNTKFKDWLKKYKEDEKFSVKYLDNKYEFMVELSSAATDDTKISKLIDELTPAIFGDDNEVLPEADVELLGLYATLLKAHGNNVNNNLLEVKRFISLQDTDKSVIALGMDTINKKISEIEAKIKENPNDSTLSKEKFKYTDAKSFIEAKEAVSKMNISTVEEAKTEKEKLQKNFDSIQDKNLKVLKDLFYEYPTSNKVVQEYYQINPSDLNAVVQYTKLEFNGLKQYMGYLSADMIKQYFQKQFTEIYVNISNVIASPKASTKNKLDAIDLGIDFATTLKDNNLKLDYLKKAKEIDANYYKDIDKMIAETEKAISNEASSMKK</sequence>
<keyword evidence="1" id="KW-0413">Isomerase</keyword>
<feature type="domain" description="PpiC" evidence="3">
    <location>
        <begin position="214"/>
        <end position="305"/>
    </location>
</feature>
<dbReference type="KEGG" id="ocy:OSSY52_02810"/>
<dbReference type="InterPro" id="IPR046357">
    <property type="entry name" value="PPIase_dom_sf"/>
</dbReference>
<keyword evidence="2" id="KW-1133">Transmembrane helix</keyword>
<dbReference type="GO" id="GO:0003755">
    <property type="term" value="F:peptidyl-prolyl cis-trans isomerase activity"/>
    <property type="evidence" value="ECO:0007669"/>
    <property type="project" value="UniProtKB-KW"/>
</dbReference>
<dbReference type="RefSeq" id="WP_190615269.1">
    <property type="nucleotide sequence ID" value="NZ_AP018712.1"/>
</dbReference>
<keyword evidence="1" id="KW-0697">Rotamase</keyword>
<dbReference type="AlphaFoldDB" id="A0A7G1G1P4"/>
<protein>
    <recommendedName>
        <fullName evidence="3">PpiC domain-containing protein</fullName>
    </recommendedName>
</protein>
<gene>
    <name evidence="4" type="ORF">OSSY52_02810</name>
</gene>
<keyword evidence="2" id="KW-0472">Membrane</keyword>
<dbReference type="InParanoid" id="A0A7G1G1P4"/>